<keyword evidence="2" id="KW-0575">Peroxidase</keyword>
<accession>A0A381Q730</accession>
<comment type="similarity">
    <text evidence="1">Belongs to the glutathione peroxidase family.</text>
</comment>
<dbReference type="GO" id="GO:0034599">
    <property type="term" value="P:cellular response to oxidative stress"/>
    <property type="evidence" value="ECO:0007669"/>
    <property type="project" value="TreeGrafter"/>
</dbReference>
<proteinExistence type="inferred from homology"/>
<dbReference type="Gene3D" id="3.40.30.10">
    <property type="entry name" value="Glutaredoxin"/>
    <property type="match status" value="1"/>
</dbReference>
<reference evidence="4" key="1">
    <citation type="submission" date="2018-05" db="EMBL/GenBank/DDBJ databases">
        <authorList>
            <person name="Lanie J.A."/>
            <person name="Ng W.-L."/>
            <person name="Kazmierczak K.M."/>
            <person name="Andrzejewski T.M."/>
            <person name="Davidsen T.M."/>
            <person name="Wayne K.J."/>
            <person name="Tettelin H."/>
            <person name="Glass J.I."/>
            <person name="Rusch D."/>
            <person name="Podicherti R."/>
            <person name="Tsui H.-C.T."/>
            <person name="Winkler M.E."/>
        </authorList>
    </citation>
    <scope>NUCLEOTIDE SEQUENCE</scope>
</reference>
<dbReference type="InterPro" id="IPR036249">
    <property type="entry name" value="Thioredoxin-like_sf"/>
</dbReference>
<dbReference type="PROSITE" id="PS51355">
    <property type="entry name" value="GLUTATHIONE_PEROXID_3"/>
    <property type="match status" value="1"/>
</dbReference>
<dbReference type="PROSITE" id="PS00460">
    <property type="entry name" value="GLUTATHIONE_PEROXID_1"/>
    <property type="match status" value="1"/>
</dbReference>
<protein>
    <recommendedName>
        <fullName evidence="5">Glutathione peroxidase</fullName>
    </recommendedName>
</protein>
<dbReference type="CDD" id="cd00340">
    <property type="entry name" value="GSH_Peroxidase"/>
    <property type="match status" value="1"/>
</dbReference>
<sequence length="213" mass="24000">VLSHPGSITPFGLLWRIACGHGLNKWPFDGLIINKLKTVSVVATTLVLLNNAAIARCPKNLDFTKRFLASEQSVHLCQAYAGKVLLVVNTASYCGFTRQYRGLEALYQQYREAGLVVLGFPSNDFLQEPRSEDKVREFCSLTYNVKFPMFEKTRVAKRHADPFYQALANQSGDYPRWNFHKYLLDRQGNVVASYGSSVKPDDESLISTIESNL</sequence>
<dbReference type="GO" id="GO:0004601">
    <property type="term" value="F:peroxidase activity"/>
    <property type="evidence" value="ECO:0007669"/>
    <property type="project" value="UniProtKB-KW"/>
</dbReference>
<gene>
    <name evidence="4" type="ORF">METZ01_LOCUS27996</name>
</gene>
<keyword evidence="3" id="KW-0560">Oxidoreductase</keyword>
<evidence type="ECO:0000256" key="2">
    <source>
        <dbReference type="ARBA" id="ARBA00022559"/>
    </source>
</evidence>
<dbReference type="AlphaFoldDB" id="A0A381Q730"/>
<dbReference type="PIRSF" id="PIRSF000303">
    <property type="entry name" value="Glutathion_perox"/>
    <property type="match status" value="1"/>
</dbReference>
<dbReference type="PANTHER" id="PTHR11592">
    <property type="entry name" value="GLUTATHIONE PEROXIDASE"/>
    <property type="match status" value="1"/>
</dbReference>
<dbReference type="InterPro" id="IPR029759">
    <property type="entry name" value="GPX_AS"/>
</dbReference>
<evidence type="ECO:0008006" key="5">
    <source>
        <dbReference type="Google" id="ProtNLM"/>
    </source>
</evidence>
<dbReference type="PRINTS" id="PR01011">
    <property type="entry name" value="GLUTPROXDASE"/>
</dbReference>
<organism evidence="4">
    <name type="scientific">marine metagenome</name>
    <dbReference type="NCBI Taxonomy" id="408172"/>
    <lineage>
        <taxon>unclassified sequences</taxon>
        <taxon>metagenomes</taxon>
        <taxon>ecological metagenomes</taxon>
    </lineage>
</organism>
<evidence type="ECO:0000256" key="3">
    <source>
        <dbReference type="ARBA" id="ARBA00023002"/>
    </source>
</evidence>
<dbReference type="Pfam" id="PF00255">
    <property type="entry name" value="GSHPx"/>
    <property type="match status" value="1"/>
</dbReference>
<feature type="non-terminal residue" evidence="4">
    <location>
        <position position="1"/>
    </location>
</feature>
<dbReference type="InterPro" id="IPR000889">
    <property type="entry name" value="Glutathione_peroxidase"/>
</dbReference>
<dbReference type="PANTHER" id="PTHR11592:SF78">
    <property type="entry name" value="GLUTATHIONE PEROXIDASE"/>
    <property type="match status" value="1"/>
</dbReference>
<dbReference type="SUPFAM" id="SSF52833">
    <property type="entry name" value="Thioredoxin-like"/>
    <property type="match status" value="1"/>
</dbReference>
<evidence type="ECO:0000313" key="4">
    <source>
        <dbReference type="EMBL" id="SUZ75142.1"/>
    </source>
</evidence>
<name>A0A381Q730_9ZZZZ</name>
<dbReference type="EMBL" id="UINC01001235">
    <property type="protein sequence ID" value="SUZ75142.1"/>
    <property type="molecule type" value="Genomic_DNA"/>
</dbReference>
<evidence type="ECO:0000256" key="1">
    <source>
        <dbReference type="ARBA" id="ARBA00006926"/>
    </source>
</evidence>